<dbReference type="OrthoDB" id="10265971at2759"/>
<keyword evidence="1" id="KW-0560">Oxidoreductase</keyword>
<dbReference type="InterPro" id="IPR025337">
    <property type="entry name" value="Questin_oxidase-like"/>
</dbReference>
<reference evidence="2 3" key="1">
    <citation type="submission" date="2016-10" db="EMBL/GenBank/DDBJ databases">
        <title>Draft genome sequence of Coniochaeta ligniaria NRRL30616, a lignocellulolytic fungus for bioabatement of inhibitors in plant biomass hydrolysates.</title>
        <authorList>
            <consortium name="DOE Joint Genome Institute"/>
            <person name="Jimenez D.J."/>
            <person name="Hector R.E."/>
            <person name="Riley R."/>
            <person name="Sun H."/>
            <person name="Grigoriev I.V."/>
            <person name="Van Elsas J.D."/>
            <person name="Nichols N.N."/>
        </authorList>
    </citation>
    <scope>NUCLEOTIDE SEQUENCE [LARGE SCALE GENOMIC DNA]</scope>
    <source>
        <strain evidence="2 3">NRRL 30616</strain>
    </source>
</reference>
<name>A0A1J7IGA4_9PEZI</name>
<organism evidence="2 3">
    <name type="scientific">Coniochaeta ligniaria NRRL 30616</name>
    <dbReference type="NCBI Taxonomy" id="1408157"/>
    <lineage>
        <taxon>Eukaryota</taxon>
        <taxon>Fungi</taxon>
        <taxon>Dikarya</taxon>
        <taxon>Ascomycota</taxon>
        <taxon>Pezizomycotina</taxon>
        <taxon>Sordariomycetes</taxon>
        <taxon>Sordariomycetidae</taxon>
        <taxon>Coniochaetales</taxon>
        <taxon>Coniochaetaceae</taxon>
        <taxon>Coniochaeta</taxon>
    </lineage>
</organism>
<proteinExistence type="predicted"/>
<dbReference type="EMBL" id="KV875100">
    <property type="protein sequence ID" value="OIW26437.1"/>
    <property type="molecule type" value="Genomic_DNA"/>
</dbReference>
<dbReference type="Pfam" id="PF14027">
    <property type="entry name" value="Questin_oxidase"/>
    <property type="match status" value="1"/>
</dbReference>
<evidence type="ECO:0000313" key="2">
    <source>
        <dbReference type="EMBL" id="OIW26437.1"/>
    </source>
</evidence>
<protein>
    <submittedName>
        <fullName evidence="2">Uncharacterized protein</fullName>
    </submittedName>
</protein>
<evidence type="ECO:0000256" key="1">
    <source>
        <dbReference type="ARBA" id="ARBA00023002"/>
    </source>
</evidence>
<keyword evidence="3" id="KW-1185">Reference proteome</keyword>
<dbReference type="PANTHER" id="PTHR35870">
    <property type="entry name" value="PROTEIN, PUTATIVE (AFU_ORTHOLOGUE AFUA_5G03330)-RELATED"/>
    <property type="match status" value="1"/>
</dbReference>
<dbReference type="Proteomes" id="UP000182658">
    <property type="component" value="Unassembled WGS sequence"/>
</dbReference>
<dbReference type="AlphaFoldDB" id="A0A1J7IGA4"/>
<dbReference type="PANTHER" id="PTHR35870:SF6">
    <property type="entry name" value="MGS207 PROTEIN"/>
    <property type="match status" value="1"/>
</dbReference>
<dbReference type="GO" id="GO:0016491">
    <property type="term" value="F:oxidoreductase activity"/>
    <property type="evidence" value="ECO:0007669"/>
    <property type="project" value="UniProtKB-KW"/>
</dbReference>
<accession>A0A1J7IGA4</accession>
<evidence type="ECO:0000313" key="3">
    <source>
        <dbReference type="Proteomes" id="UP000182658"/>
    </source>
</evidence>
<sequence length="416" mass="46370">MDPATAEVGTRHVLEKLLNQNILEHSVHQRFNGYNDIPTSLATVFLLGGSAAQLEAVYEVRKPNLQQWPLSPSPIYDVDASYQHLGDAQFQRAYMSYFSFLHTNKGYASTIAWTASLLAQTAGAGRTLMHGLFGQFGRSFVFLSDGMEVRSAPMIVQALTLAAVDWDENIQNLLLSCLSVSGEEIPRNPSPTLPPSWILLNLRLDGRFTGLQGPGISNISAILGKPMLRVAIIKSVRALPITDIPTTLRDLSRLSVLLACATHKSKQPAYDYYLARLPALVLSLRVILRKFEPFWPIIGDQRPALIRGVWMLIVLAYVCQLRPTIDEGVCLSSTPNWDQILSDFHLSTQTLYEPGSKYQNARFLKLLRSIYQLATYEDEPGQATFRKCASSLTGQWTEWCGASWLRGGHFNLDVTL</sequence>
<gene>
    <name evidence="2" type="ORF">CONLIGDRAFT_472597</name>
</gene>
<dbReference type="InParanoid" id="A0A1J7IGA4"/>